<accession>A0A2P4ZF46</accession>
<dbReference type="Proteomes" id="UP000054821">
    <property type="component" value="Unassembled WGS sequence"/>
</dbReference>
<dbReference type="RefSeq" id="XP_018657341.1">
    <property type="nucleotide sequence ID" value="XM_018809457.1"/>
</dbReference>
<name>A0A2P4ZF46_9HYPO</name>
<keyword evidence="2" id="KW-1185">Reference proteome</keyword>
<dbReference type="AlphaFoldDB" id="A0A2P4ZF46"/>
<gene>
    <name evidence="1" type="ORF">TGAM01_v208165</name>
</gene>
<dbReference type="EMBL" id="JPDN02000033">
    <property type="protein sequence ID" value="PON22910.1"/>
    <property type="molecule type" value="Genomic_DNA"/>
</dbReference>
<reference evidence="1 2" key="1">
    <citation type="journal article" date="2016" name="Genome Announc.">
        <title>Draft Whole-Genome Sequence of Trichoderma gamsii T6085, a Promising Biocontrol Agent of Fusarium Head Blight on Wheat.</title>
        <authorList>
            <person name="Baroncelli R."/>
            <person name="Zapparata A."/>
            <person name="Piaggeschi G."/>
            <person name="Sarrocco S."/>
            <person name="Vannacci G."/>
        </authorList>
    </citation>
    <scope>NUCLEOTIDE SEQUENCE [LARGE SCALE GENOMIC DNA]</scope>
    <source>
        <strain evidence="1 2">T6085</strain>
    </source>
</reference>
<proteinExistence type="predicted"/>
<dbReference type="GeneID" id="29989540"/>
<organism evidence="1 2">
    <name type="scientific">Trichoderma gamsii</name>
    <dbReference type="NCBI Taxonomy" id="398673"/>
    <lineage>
        <taxon>Eukaryota</taxon>
        <taxon>Fungi</taxon>
        <taxon>Dikarya</taxon>
        <taxon>Ascomycota</taxon>
        <taxon>Pezizomycotina</taxon>
        <taxon>Sordariomycetes</taxon>
        <taxon>Hypocreomycetidae</taxon>
        <taxon>Hypocreales</taxon>
        <taxon>Hypocreaceae</taxon>
        <taxon>Trichoderma</taxon>
    </lineage>
</organism>
<protein>
    <submittedName>
        <fullName evidence="1">Uncharacterized protein</fullName>
    </submittedName>
</protein>
<evidence type="ECO:0000313" key="1">
    <source>
        <dbReference type="EMBL" id="PON22910.1"/>
    </source>
</evidence>
<evidence type="ECO:0000313" key="2">
    <source>
        <dbReference type="Proteomes" id="UP000054821"/>
    </source>
</evidence>
<comment type="caution">
    <text evidence="1">The sequence shown here is derived from an EMBL/GenBank/DDBJ whole genome shotgun (WGS) entry which is preliminary data.</text>
</comment>
<sequence length="381" mass="42412">MAPPMNKQKASVNPCPNPHIPPIRFDRHQLPANGYEHWRRSHRAISAYRAQAANMTKVDQEIYLLLLKKGYFKVAENASDDPSNHPLYKDLETSPSWPKYVMLKAIYDQETFNQKLLVKLEIDLEPVFGSLEIKDFTLIYNRWHLEKRKREQEVETDDDEDIPRRLVKRESPKFTPAEKITVTTTHTQSSPLDARNAADLTLTPTTCPLSTIAARVINIEEALSNQNALLRSRCDALETSVANLQRKIDSSHLNLVVLLTTVLEKVVAVGFLRDVATPPCPAIPAVNVAQLLIVLSASQGPRCDARSATLLLLPLSVSILAKVDHAAGGTKGQRATPEVEPLQQRFQRLLAVSLPYPSIYKTVIDASPRSGHSGASCMNHG</sequence>